<dbReference type="InterPro" id="IPR036412">
    <property type="entry name" value="HAD-like_sf"/>
</dbReference>
<dbReference type="AlphaFoldDB" id="K2GCL3"/>
<dbReference type="InterPro" id="IPR023214">
    <property type="entry name" value="HAD_sf"/>
</dbReference>
<evidence type="ECO:0000256" key="1">
    <source>
        <dbReference type="ARBA" id="ARBA00009589"/>
    </source>
</evidence>
<dbReference type="Pfam" id="PF06941">
    <property type="entry name" value="NT5C"/>
    <property type="match status" value="1"/>
</dbReference>
<dbReference type="GO" id="GO:0008253">
    <property type="term" value="F:5'-nucleotidase activity"/>
    <property type="evidence" value="ECO:0007669"/>
    <property type="project" value="InterPro"/>
</dbReference>
<organism evidence="3">
    <name type="scientific">uncultured bacterium</name>
    <name type="common">gcode 4</name>
    <dbReference type="NCBI Taxonomy" id="1234023"/>
    <lineage>
        <taxon>Bacteria</taxon>
        <taxon>environmental samples</taxon>
    </lineage>
</organism>
<gene>
    <name evidence="3" type="ORF">ACD_3C00112G0002</name>
</gene>
<feature type="active site" description="Nucleophile" evidence="2">
    <location>
        <position position="13"/>
    </location>
</feature>
<dbReference type="InterPro" id="IPR052419">
    <property type="entry name" value="5_3-deoxyribonucleotidase-like"/>
</dbReference>
<dbReference type="PANTHER" id="PTHR35134">
    <property type="entry name" value="NUCLEOTIDASE YQFW-RELATED"/>
    <property type="match status" value="1"/>
</dbReference>
<evidence type="ECO:0000256" key="2">
    <source>
        <dbReference type="PIRSR" id="PIRSR610708-1"/>
    </source>
</evidence>
<proteinExistence type="inferred from homology"/>
<dbReference type="PANTHER" id="PTHR35134:SF2">
    <property type="entry name" value="NUCLEOTIDASE YQFW-RELATED"/>
    <property type="match status" value="1"/>
</dbReference>
<evidence type="ECO:0000313" key="3">
    <source>
        <dbReference type="EMBL" id="EKE27979.1"/>
    </source>
</evidence>
<protein>
    <submittedName>
        <fullName evidence="3">Uncharacterized protein</fullName>
    </submittedName>
</protein>
<name>K2GCL3_9BACT</name>
<reference evidence="3" key="1">
    <citation type="journal article" date="2012" name="Science">
        <title>Fermentation, hydrogen, and sulfur metabolism in multiple uncultivated bacterial phyla.</title>
        <authorList>
            <person name="Wrighton K.C."/>
            <person name="Thomas B.C."/>
            <person name="Sharon I."/>
            <person name="Miller C.S."/>
            <person name="Castelle C.J."/>
            <person name="VerBerkmoes N.C."/>
            <person name="Wilkins M.J."/>
            <person name="Hettich R.L."/>
            <person name="Lipton M.S."/>
            <person name="Williams K.H."/>
            <person name="Long P.E."/>
            <person name="Banfield J.F."/>
        </authorList>
    </citation>
    <scope>NUCLEOTIDE SEQUENCE [LARGE SCALE GENOMIC DNA]</scope>
</reference>
<dbReference type="EMBL" id="AMFJ01000386">
    <property type="protein sequence ID" value="EKE27979.1"/>
    <property type="molecule type" value="Genomic_DNA"/>
</dbReference>
<dbReference type="Gene3D" id="3.40.50.1000">
    <property type="entry name" value="HAD superfamily/HAD-like"/>
    <property type="match status" value="1"/>
</dbReference>
<dbReference type="SUPFAM" id="SSF56784">
    <property type="entry name" value="HAD-like"/>
    <property type="match status" value="1"/>
</dbReference>
<sequence length="200" mass="24463">MLKELASKKIAIDIDDVLSLTVRSFLDFIREDHDIDMQYDEFTEYRAHELKAFKSKNIDEDGVYALWRAFSDSHIWKSMKTIEWSEESLRKLSREWYEFILITARNESLRDYTLNWLEKSYPDIYFSWLHFTWGLKWAHIKKSEVCKRHWIELMIEDNADNVLELAENWIKCYLFNRPWNQNHTVDHPCIKRIDSWQEIF</sequence>
<comment type="caution">
    <text evidence="3">The sequence shown here is derived from an EMBL/GenBank/DDBJ whole genome shotgun (WGS) entry which is preliminary data.</text>
</comment>
<dbReference type="GO" id="GO:0009264">
    <property type="term" value="P:deoxyribonucleotide catabolic process"/>
    <property type="evidence" value="ECO:0007669"/>
    <property type="project" value="InterPro"/>
</dbReference>
<accession>K2GCL3</accession>
<feature type="active site" description="Proton donor" evidence="2">
    <location>
        <position position="15"/>
    </location>
</feature>
<dbReference type="InterPro" id="IPR010708">
    <property type="entry name" value="5'(3')-deoxyribonucleotidase"/>
</dbReference>
<comment type="similarity">
    <text evidence="1">Belongs to the 5'(3')-deoxyribonucleotidase family.</text>
</comment>